<dbReference type="NCBIfam" id="TIGR03083">
    <property type="entry name" value="maleylpyruvate isomerase family mycothiol-dependent enzyme"/>
    <property type="match status" value="1"/>
</dbReference>
<keyword evidence="2" id="KW-0413">Isomerase</keyword>
<dbReference type="InterPro" id="IPR017517">
    <property type="entry name" value="Maleyloyr_isom"/>
</dbReference>
<reference evidence="3" key="1">
    <citation type="journal article" date="2019" name="Int. J. Syst. Evol. Microbiol.">
        <title>The Global Catalogue of Microorganisms (GCM) 10K type strain sequencing project: providing services to taxonomists for standard genome sequencing and annotation.</title>
        <authorList>
            <consortium name="The Broad Institute Genomics Platform"/>
            <consortium name="The Broad Institute Genome Sequencing Center for Infectious Disease"/>
            <person name="Wu L."/>
            <person name="Ma J."/>
        </authorList>
    </citation>
    <scope>NUCLEOTIDE SEQUENCE [LARGE SCALE GENOMIC DNA]</scope>
    <source>
        <strain evidence="3">CGMCC 4.7405</strain>
    </source>
</reference>
<accession>A0ABV8BIF6</accession>
<dbReference type="InterPro" id="IPR034660">
    <property type="entry name" value="DinB/YfiT-like"/>
</dbReference>
<feature type="domain" description="Mycothiol-dependent maleylpyruvate isomerase metal-binding" evidence="1">
    <location>
        <begin position="28"/>
        <end position="168"/>
    </location>
</feature>
<evidence type="ECO:0000259" key="1">
    <source>
        <dbReference type="Pfam" id="PF11716"/>
    </source>
</evidence>
<name>A0ABV8BIF6_9PSEU</name>
<dbReference type="SUPFAM" id="SSF109854">
    <property type="entry name" value="DinB/YfiT-like putative metalloenzymes"/>
    <property type="match status" value="1"/>
</dbReference>
<proteinExistence type="predicted"/>
<sequence>MTSALATRPRSSALDRDIAVRLAETEYGRVVALLDDLGPQDWARPTDCPGWDVRAMAAHMLGMAEMSASIRESLRQVKAAEKRGGVFIDALTELQVAERTDMSPAGITARYAEVAPRAVKGRRRMPWFVRKQKMGQAQQINGRDETWTLGFLGDVIMTRDPWMHRVDISRAVGAPLVLTADHDGVLVDDVVREWAQRHGRPFTLHLTGPAGGTWGEGGPVLEFDAVEFCRALSGRGSAPLDTEVPF</sequence>
<dbReference type="GO" id="GO:0016853">
    <property type="term" value="F:isomerase activity"/>
    <property type="evidence" value="ECO:0007669"/>
    <property type="project" value="UniProtKB-KW"/>
</dbReference>
<evidence type="ECO:0000313" key="2">
    <source>
        <dbReference type="EMBL" id="MFC3890096.1"/>
    </source>
</evidence>
<dbReference type="Gene3D" id="1.20.120.450">
    <property type="entry name" value="dinb family like domain"/>
    <property type="match status" value="1"/>
</dbReference>
<organism evidence="2 3">
    <name type="scientific">Lentzea rhizosphaerae</name>
    <dbReference type="NCBI Taxonomy" id="2041025"/>
    <lineage>
        <taxon>Bacteria</taxon>
        <taxon>Bacillati</taxon>
        <taxon>Actinomycetota</taxon>
        <taxon>Actinomycetes</taxon>
        <taxon>Pseudonocardiales</taxon>
        <taxon>Pseudonocardiaceae</taxon>
        <taxon>Lentzea</taxon>
    </lineage>
</organism>
<dbReference type="InterPro" id="IPR024344">
    <property type="entry name" value="MDMPI_metal-binding"/>
</dbReference>
<keyword evidence="3" id="KW-1185">Reference proteome</keyword>
<comment type="caution">
    <text evidence="2">The sequence shown here is derived from an EMBL/GenBank/DDBJ whole genome shotgun (WGS) entry which is preliminary data.</text>
</comment>
<evidence type="ECO:0000313" key="3">
    <source>
        <dbReference type="Proteomes" id="UP001595690"/>
    </source>
</evidence>
<dbReference type="EMBL" id="JBHRZI010000003">
    <property type="protein sequence ID" value="MFC3890096.1"/>
    <property type="molecule type" value="Genomic_DNA"/>
</dbReference>
<dbReference type="RefSeq" id="WP_382367332.1">
    <property type="nucleotide sequence ID" value="NZ_JBHRZI010000003.1"/>
</dbReference>
<dbReference type="Pfam" id="PF11716">
    <property type="entry name" value="MDMPI_N"/>
    <property type="match status" value="1"/>
</dbReference>
<gene>
    <name evidence="2" type="ORF">ACFOWZ_01305</name>
</gene>
<protein>
    <submittedName>
        <fullName evidence="2">Maleylpyruvate isomerase family mycothiol-dependent enzyme</fullName>
    </submittedName>
</protein>
<dbReference type="Proteomes" id="UP001595690">
    <property type="component" value="Unassembled WGS sequence"/>
</dbReference>